<evidence type="ECO:0000313" key="2">
    <source>
        <dbReference type="EMBL" id="PZQ79974.1"/>
    </source>
</evidence>
<dbReference type="AlphaFoldDB" id="A0A2W5QSX5"/>
<comment type="caution">
    <text evidence="2">The sequence shown here is derived from an EMBL/GenBank/DDBJ whole genome shotgun (WGS) entry which is preliminary data.</text>
</comment>
<dbReference type="Pfam" id="PF08239">
    <property type="entry name" value="SH3_3"/>
    <property type="match status" value="2"/>
</dbReference>
<feature type="domain" description="SH3b" evidence="1">
    <location>
        <begin position="168"/>
        <end position="233"/>
    </location>
</feature>
<sequence>LAAAGQPAAYGATYGGAAMGGGTTTAAVNVRSGPGVRYGPLGTLPAGSPVNVVSCAGAWCQTQYGYVSARHITQGAFAAPVTPITGVPLSRATPGALPATMATPGIAGAAALGYAATGTNYRQPAYTAGVATQPAAPVLPTGAARAYAPAIPTVMAPGVQAEAPSAATATAYSTMTTAAVNVRSGPGTSYNLLGTVPAGTPVNVVSCAGAWCQTQYGYVSSRHLSGGQGSPAFATRPSTPRVVVRPSRVTSGSYSNVAYVDPAYAAYPADYPTSYATDPGYGGYGGYGGFGYSPAPNLGGAVLATLAAPIVGVAAAVDTVVGGWSGNWNGGWTTNWGAGRYGWNGAPSYGYGYGAGNVWRASWGPGYWGPGVTGPNRPSYWGARPSYWGGRPTYWNMHPGYTNYARFGDRNGDTYWSRRGEGRLPQRASFYGSSGLGPRWQGPYDAGPWYDGRPVSWRPRASRW</sequence>
<proteinExistence type="predicted"/>
<dbReference type="InterPro" id="IPR003646">
    <property type="entry name" value="SH3-like_bac-type"/>
</dbReference>
<dbReference type="PANTHER" id="PTHR34408">
    <property type="entry name" value="FAMILY PROTEIN, PUTATIVE-RELATED"/>
    <property type="match status" value="1"/>
</dbReference>
<feature type="non-terminal residue" evidence="2">
    <location>
        <position position="1"/>
    </location>
</feature>
<gene>
    <name evidence="2" type="ORF">DI549_18715</name>
</gene>
<dbReference type="EMBL" id="QFQD01000075">
    <property type="protein sequence ID" value="PZQ79974.1"/>
    <property type="molecule type" value="Genomic_DNA"/>
</dbReference>
<reference evidence="2 3" key="1">
    <citation type="submission" date="2017-08" db="EMBL/GenBank/DDBJ databases">
        <title>Infants hospitalized years apart are colonized by the same room-sourced microbial strains.</title>
        <authorList>
            <person name="Brooks B."/>
            <person name="Olm M.R."/>
            <person name="Firek B.A."/>
            <person name="Baker R."/>
            <person name="Thomas B.C."/>
            <person name="Morowitz M.J."/>
            <person name="Banfield J.F."/>
        </authorList>
    </citation>
    <scope>NUCLEOTIDE SEQUENCE [LARGE SCALE GENOMIC DNA]</scope>
    <source>
        <strain evidence="2">S2_005_001_R2_27</strain>
    </source>
</reference>
<dbReference type="InterPro" id="IPR052354">
    <property type="entry name" value="Cell_Wall_Dynamics_Protein"/>
</dbReference>
<dbReference type="Proteomes" id="UP000248887">
    <property type="component" value="Unassembled WGS sequence"/>
</dbReference>
<dbReference type="PROSITE" id="PS51781">
    <property type="entry name" value="SH3B"/>
    <property type="match status" value="1"/>
</dbReference>
<evidence type="ECO:0000313" key="3">
    <source>
        <dbReference type="Proteomes" id="UP000248887"/>
    </source>
</evidence>
<name>A0A2W5QSX5_ANCNO</name>
<protein>
    <recommendedName>
        <fullName evidence="1">SH3b domain-containing protein</fullName>
    </recommendedName>
</protein>
<organism evidence="2 3">
    <name type="scientific">Ancylobacter novellus</name>
    <name type="common">Thiobacillus novellus</name>
    <dbReference type="NCBI Taxonomy" id="921"/>
    <lineage>
        <taxon>Bacteria</taxon>
        <taxon>Pseudomonadati</taxon>
        <taxon>Pseudomonadota</taxon>
        <taxon>Alphaproteobacteria</taxon>
        <taxon>Hyphomicrobiales</taxon>
        <taxon>Xanthobacteraceae</taxon>
        <taxon>Ancylobacter</taxon>
    </lineage>
</organism>
<dbReference type="SMART" id="SM00287">
    <property type="entry name" value="SH3b"/>
    <property type="match status" value="2"/>
</dbReference>
<accession>A0A2W5QSX5</accession>
<dbReference type="PANTHER" id="PTHR34408:SF1">
    <property type="entry name" value="GLYCOSYL HYDROLASE FAMILY 19 DOMAIN-CONTAINING PROTEIN HI_1415"/>
    <property type="match status" value="1"/>
</dbReference>
<evidence type="ECO:0000259" key="1">
    <source>
        <dbReference type="PROSITE" id="PS51781"/>
    </source>
</evidence>
<dbReference type="Gene3D" id="2.30.30.40">
    <property type="entry name" value="SH3 Domains"/>
    <property type="match status" value="2"/>
</dbReference>